<evidence type="ECO:0000256" key="4">
    <source>
        <dbReference type="SAM" id="Coils"/>
    </source>
</evidence>
<dbReference type="STRING" id="1302690.BUE76_00650"/>
<dbReference type="InterPro" id="IPR013767">
    <property type="entry name" value="PAS_fold"/>
</dbReference>
<accession>A0A1M4SS79</accession>
<reference evidence="7 8" key="1">
    <citation type="submission" date="2016-11" db="EMBL/GenBank/DDBJ databases">
        <authorList>
            <person name="Jaros S."/>
            <person name="Januszkiewicz K."/>
            <person name="Wedrychowicz H."/>
        </authorList>
    </citation>
    <scope>NUCLEOTIDE SEQUENCE [LARGE SCALE GENOMIC DNA]</scope>
    <source>
        <strain evidence="7 8">DSM 26897</strain>
    </source>
</reference>
<protein>
    <submittedName>
        <fullName evidence="7">PAS domain S-box-containing protein</fullName>
    </submittedName>
</protein>
<dbReference type="Pfam" id="PF08448">
    <property type="entry name" value="PAS_4"/>
    <property type="match status" value="3"/>
</dbReference>
<evidence type="ECO:0000256" key="5">
    <source>
        <dbReference type="SAM" id="Phobius"/>
    </source>
</evidence>
<dbReference type="Pfam" id="PF07730">
    <property type="entry name" value="HisKA_3"/>
    <property type="match status" value="1"/>
</dbReference>
<evidence type="ECO:0000256" key="2">
    <source>
        <dbReference type="ARBA" id="ARBA00022777"/>
    </source>
</evidence>
<dbReference type="Gene3D" id="1.20.5.1930">
    <property type="match status" value="1"/>
</dbReference>
<feature type="domain" description="PAS" evidence="6">
    <location>
        <begin position="171"/>
        <end position="216"/>
    </location>
</feature>
<dbReference type="EMBL" id="FQUO01000001">
    <property type="protein sequence ID" value="SHE35038.1"/>
    <property type="molecule type" value="Genomic_DNA"/>
</dbReference>
<feature type="domain" description="PAS" evidence="6">
    <location>
        <begin position="298"/>
        <end position="342"/>
    </location>
</feature>
<dbReference type="InterPro" id="IPR035965">
    <property type="entry name" value="PAS-like_dom_sf"/>
</dbReference>
<feature type="transmembrane region" description="Helical" evidence="5">
    <location>
        <begin position="143"/>
        <end position="165"/>
    </location>
</feature>
<feature type="domain" description="PAS" evidence="6">
    <location>
        <begin position="425"/>
        <end position="499"/>
    </location>
</feature>
<keyword evidence="4" id="KW-0175">Coiled coil</keyword>
<dbReference type="NCBIfam" id="TIGR00229">
    <property type="entry name" value="sensory_box"/>
    <property type="match status" value="1"/>
</dbReference>
<dbReference type="InterPro" id="IPR050482">
    <property type="entry name" value="Sensor_HK_TwoCompSys"/>
</dbReference>
<dbReference type="GO" id="GO:0016020">
    <property type="term" value="C:membrane"/>
    <property type="evidence" value="ECO:0007669"/>
    <property type="project" value="InterPro"/>
</dbReference>
<feature type="domain" description="PAS" evidence="6">
    <location>
        <begin position="936"/>
        <end position="1001"/>
    </location>
</feature>
<evidence type="ECO:0000313" key="8">
    <source>
        <dbReference type="Proteomes" id="UP000184368"/>
    </source>
</evidence>
<dbReference type="SUPFAM" id="SSF55785">
    <property type="entry name" value="PYP-like sensor domain (PAS domain)"/>
    <property type="match status" value="9"/>
</dbReference>
<organism evidence="7 8">
    <name type="scientific">Cnuella takakiae</name>
    <dbReference type="NCBI Taxonomy" id="1302690"/>
    <lineage>
        <taxon>Bacteria</taxon>
        <taxon>Pseudomonadati</taxon>
        <taxon>Bacteroidota</taxon>
        <taxon>Chitinophagia</taxon>
        <taxon>Chitinophagales</taxon>
        <taxon>Chitinophagaceae</taxon>
        <taxon>Cnuella</taxon>
    </lineage>
</organism>
<dbReference type="Gene3D" id="3.30.450.20">
    <property type="entry name" value="PAS domain"/>
    <property type="match status" value="9"/>
</dbReference>
<keyword evidence="5" id="KW-0812">Transmembrane</keyword>
<dbReference type="Gene3D" id="3.30.565.10">
    <property type="entry name" value="Histidine kinase-like ATPase, C-terminal domain"/>
    <property type="match status" value="1"/>
</dbReference>
<keyword evidence="2" id="KW-0418">Kinase</keyword>
<dbReference type="PANTHER" id="PTHR24421:SF59">
    <property type="entry name" value="OXYGEN SENSOR HISTIDINE KINASE NREB"/>
    <property type="match status" value="1"/>
</dbReference>
<evidence type="ECO:0000313" key="7">
    <source>
        <dbReference type="EMBL" id="SHE35038.1"/>
    </source>
</evidence>
<dbReference type="PROSITE" id="PS50112">
    <property type="entry name" value="PAS"/>
    <property type="match status" value="6"/>
</dbReference>
<dbReference type="InterPro" id="IPR003594">
    <property type="entry name" value="HATPase_dom"/>
</dbReference>
<dbReference type="Pfam" id="PF00989">
    <property type="entry name" value="PAS"/>
    <property type="match status" value="1"/>
</dbReference>
<proteinExistence type="predicted"/>
<dbReference type="GO" id="GO:0046983">
    <property type="term" value="F:protein dimerization activity"/>
    <property type="evidence" value="ECO:0007669"/>
    <property type="project" value="InterPro"/>
</dbReference>
<sequence>MPARKSTIPILLLSSIGFIVVAMVWFVIIAVQLKRSREEVAHSQRILKHVTALQVLSKQQMLMQKDTHLVAATSLLMKEQATELKRLTELSPARQQAISRLLVALQATAPPQTLAPIIQKISQQEEQLYTSNNRQLVSDRKMLNLLQVITLAGLVIIGSYLFFLARGRQRIKDQFKLFTEHLHDVMLYLDKEGRVVYANRAAAAYTQTAPDQLKGQLLYSIGGFAPIAGIKTLWDATRQLPASHQEQYMEYEDLATNQFYGLSIYPAAIGYLVVCRNRTELAVAAGKNVLAEQQLVQKEEHYRHLINAISDCVFTVDANARITAVNEAVCNTTAKPAAHFIGAPLSRIIAIKPAEVQQEALSFYTRCLELQISDTLEYVDKKSNRARIIFAYPAFGGLLVISRNTIDKWQAANTARTLTEALHTKEQQYASLLKSITDGLYVLDSNWVFTHANEKLCAYFNLPMNAVAGQSFKTLFPELRHPNFRNFVAAINDAITEGKEGLVELLDLRGDYYQIRMYPHLDGVLVIYRNITDVRTAAAEKERLTKQLADSQRQYAQLAESISDGVYAIDANWTISFANMATTIADTPASLTGKNFFDIARLSLEKDYTALFQLIVHCHQQQQEGYIEVADKEDRWIRSVVVYPWKGGVNILTHDITATRRAEATAKNLAIKAAEEKARYEVFLQSVTDGIYALGRNWRFLYCNDTFARYFGHTPASLLDMDFRELWPSLNNSRFRPVYNLLEAAISQKTNGYLEVLGEDQKTWYGIRAFASETGVSVIYQDITSRKTAELQVVQLGDELNLQKERFLILEQWMTDAVLYLDQLFCIRYANTVVCRYFNLDFAQLSGRNYLQLLGTKQIDDPEYIQSIQSAVLQAQPAELIVHNVEGKYMNCRIIPVTGGTILLLHDITEQYHTQISLENARTQLEQQLWQNKIFVDSVQDGIYALDFDWKFLFANHTCVLDFGRPKEQLLGADYRTIYPGLLHPQRPGLYQKLREALEEGKEGMLHWEYQEGCYSFVRIYPSPTGVSVYYREITEEYQKSVKIGELSQTFALQNERYSTLVQAVTDGFYALDKQWRFTYANQFVCAFFNKPEASILDQPLGELWPVLYTPDFAPFYQLLHNAIELGEPGYIEIAGDTEQPATFGVWTYPSATGTSVLLKDITPQKEAAHRMLALTEKVSNQNQRYNDLINAYPDSFAGIDFDWNFTVVNEEGAHMLGQNKVAIPGRRVLDLFPFINTPAGAPLFNLYAAGLEQRKQGYLRIPIPGDGRVYDVWVYPANSGISVICRDQTAYALADAARKKLLLKVHKLSKHLQQAREEERSHLAREIHDELGQQLTGIKLGLAIQVKRCQRQLPTATFDAGSIYQMLDDTIDTVRKISANLRPPVLDEMGLMATLQWYAQRYQQQYGITIHFKIKSFYSPGKDKEIHVFRIFQESLTNIMRHAQATAITVHIACTPALFRISIRDNGKGIMEEDQFKSLGITGMREKAHLIGGKFTILPHPQKGTVVQLKARIKPMIIQDDDSLQQH</sequence>
<feature type="domain" description="PAS" evidence="6">
    <location>
        <begin position="1054"/>
        <end position="1127"/>
    </location>
</feature>
<keyword evidence="5" id="KW-1133">Transmembrane helix</keyword>
<evidence type="ECO:0000259" key="6">
    <source>
        <dbReference type="PROSITE" id="PS50112"/>
    </source>
</evidence>
<dbReference type="InterPro" id="IPR000014">
    <property type="entry name" value="PAS"/>
</dbReference>
<evidence type="ECO:0000256" key="1">
    <source>
        <dbReference type="ARBA" id="ARBA00022679"/>
    </source>
</evidence>
<dbReference type="SMART" id="SM00387">
    <property type="entry name" value="HATPase_c"/>
    <property type="match status" value="1"/>
</dbReference>
<keyword evidence="5" id="KW-0472">Membrane</keyword>
<gene>
    <name evidence="7" type="ORF">SAMN05444008_101217</name>
</gene>
<dbReference type="Pfam" id="PF13426">
    <property type="entry name" value="PAS_9"/>
    <property type="match status" value="1"/>
</dbReference>
<keyword evidence="3" id="KW-0902">Two-component regulatory system</keyword>
<evidence type="ECO:0000256" key="3">
    <source>
        <dbReference type="ARBA" id="ARBA00023012"/>
    </source>
</evidence>
<dbReference type="Proteomes" id="UP000184368">
    <property type="component" value="Unassembled WGS sequence"/>
</dbReference>
<dbReference type="Pfam" id="PF13188">
    <property type="entry name" value="PAS_8"/>
    <property type="match status" value="1"/>
</dbReference>
<dbReference type="RefSeq" id="WP_143157157.1">
    <property type="nucleotide sequence ID" value="NZ_FQUO01000001.1"/>
</dbReference>
<dbReference type="InterPro" id="IPR013656">
    <property type="entry name" value="PAS_4"/>
</dbReference>
<dbReference type="SMART" id="SM00091">
    <property type="entry name" value="PAS"/>
    <property type="match status" value="9"/>
</dbReference>
<name>A0A1M4SS79_9BACT</name>
<dbReference type="SUPFAM" id="SSF55874">
    <property type="entry name" value="ATPase domain of HSP90 chaperone/DNA topoisomerase II/histidine kinase"/>
    <property type="match status" value="1"/>
</dbReference>
<dbReference type="GO" id="GO:0006355">
    <property type="term" value="P:regulation of DNA-templated transcription"/>
    <property type="evidence" value="ECO:0007669"/>
    <property type="project" value="InterPro"/>
</dbReference>
<dbReference type="GO" id="GO:0000155">
    <property type="term" value="F:phosphorelay sensor kinase activity"/>
    <property type="evidence" value="ECO:0007669"/>
    <property type="project" value="InterPro"/>
</dbReference>
<keyword evidence="1" id="KW-0808">Transferase</keyword>
<dbReference type="InterPro" id="IPR011712">
    <property type="entry name" value="Sig_transdc_His_kin_sub3_dim/P"/>
</dbReference>
<dbReference type="Pfam" id="PF02518">
    <property type="entry name" value="HATPase_c"/>
    <property type="match status" value="1"/>
</dbReference>
<dbReference type="CDD" id="cd16917">
    <property type="entry name" value="HATPase_UhpB-NarQ-NarX-like"/>
    <property type="match status" value="1"/>
</dbReference>
<dbReference type="CDD" id="cd00130">
    <property type="entry name" value="PAS"/>
    <property type="match status" value="4"/>
</dbReference>
<feature type="transmembrane region" description="Helical" evidence="5">
    <location>
        <begin position="6"/>
        <end position="31"/>
    </location>
</feature>
<keyword evidence="8" id="KW-1185">Reference proteome</keyword>
<dbReference type="InterPro" id="IPR036890">
    <property type="entry name" value="HATPase_C_sf"/>
</dbReference>
<feature type="domain" description="PAS" evidence="6">
    <location>
        <begin position="676"/>
        <end position="749"/>
    </location>
</feature>
<feature type="coiled-coil region" evidence="4">
    <location>
        <begin position="534"/>
        <end position="561"/>
    </location>
</feature>
<dbReference type="PANTHER" id="PTHR24421">
    <property type="entry name" value="NITRATE/NITRITE SENSOR PROTEIN NARX-RELATED"/>
    <property type="match status" value="1"/>
</dbReference>